<gene>
    <name evidence="2" type="ORF">METZ01_LOCUS53044</name>
</gene>
<reference evidence="2" key="1">
    <citation type="submission" date="2018-05" db="EMBL/GenBank/DDBJ databases">
        <authorList>
            <person name="Lanie J.A."/>
            <person name="Ng W.-L."/>
            <person name="Kazmierczak K.M."/>
            <person name="Andrzejewski T.M."/>
            <person name="Davidsen T.M."/>
            <person name="Wayne K.J."/>
            <person name="Tettelin H."/>
            <person name="Glass J.I."/>
            <person name="Rusch D."/>
            <person name="Podicherti R."/>
            <person name="Tsui H.-C.T."/>
            <person name="Winkler M.E."/>
        </authorList>
    </citation>
    <scope>NUCLEOTIDE SEQUENCE</scope>
</reference>
<dbReference type="InterPro" id="IPR051540">
    <property type="entry name" value="S-2-haloacid_dehalogenase"/>
</dbReference>
<dbReference type="Pfam" id="PF00702">
    <property type="entry name" value="Hydrolase"/>
    <property type="match status" value="1"/>
</dbReference>
<evidence type="ECO:0000313" key="2">
    <source>
        <dbReference type="EMBL" id="SVA00190.1"/>
    </source>
</evidence>
<dbReference type="EMBL" id="UINC01002776">
    <property type="protein sequence ID" value="SVA00190.1"/>
    <property type="molecule type" value="Genomic_DNA"/>
</dbReference>
<keyword evidence="1" id="KW-0378">Hydrolase</keyword>
<dbReference type="Gene3D" id="3.40.50.1000">
    <property type="entry name" value="HAD superfamily/HAD-like"/>
    <property type="match status" value="1"/>
</dbReference>
<sequence>MSMTPPAVTFDLWNTLLVSALGGIEVRRVFWESVIDDRGLDIPPDLLQSVLEMLPARFDAEWRAGRQYRAAEAMDDAFAAFGDRVGSADRWALAEAFDRASSELVVDVVDGAAEVLAGLAGQGVALGLVSDTGLSAGRHLRGYLMAFGLYDHLGSLAFSDEIGVYKPEPEIFRAALAGLGVDDPVGAIHVGDLRRTDVAGARALGMTTVRFRGVVDDEGGPEADHVIDRLDALPALLGLA</sequence>
<dbReference type="InterPro" id="IPR036412">
    <property type="entry name" value="HAD-like_sf"/>
</dbReference>
<organism evidence="2">
    <name type="scientific">marine metagenome</name>
    <dbReference type="NCBI Taxonomy" id="408172"/>
    <lineage>
        <taxon>unclassified sequences</taxon>
        <taxon>metagenomes</taxon>
        <taxon>ecological metagenomes</taxon>
    </lineage>
</organism>
<evidence type="ECO:0008006" key="3">
    <source>
        <dbReference type="Google" id="ProtNLM"/>
    </source>
</evidence>
<dbReference type="NCBIfam" id="TIGR01549">
    <property type="entry name" value="HAD-SF-IA-v1"/>
    <property type="match status" value="1"/>
</dbReference>
<dbReference type="AlphaFoldDB" id="A0A381S7X4"/>
<dbReference type="InterPro" id="IPR023214">
    <property type="entry name" value="HAD_sf"/>
</dbReference>
<accession>A0A381S7X4</accession>
<name>A0A381S7X4_9ZZZZ</name>
<evidence type="ECO:0000256" key="1">
    <source>
        <dbReference type="ARBA" id="ARBA00022801"/>
    </source>
</evidence>
<dbReference type="SUPFAM" id="SSF56784">
    <property type="entry name" value="HAD-like"/>
    <property type="match status" value="1"/>
</dbReference>
<dbReference type="SFLD" id="SFLDS00003">
    <property type="entry name" value="Haloacid_Dehalogenase"/>
    <property type="match status" value="1"/>
</dbReference>
<dbReference type="InterPro" id="IPR006439">
    <property type="entry name" value="HAD-SF_hydro_IA"/>
</dbReference>
<dbReference type="Gene3D" id="1.10.150.400">
    <property type="match status" value="1"/>
</dbReference>
<protein>
    <recommendedName>
        <fullName evidence="3">HAD family hydrolase</fullName>
    </recommendedName>
</protein>
<dbReference type="SFLD" id="SFLDG01129">
    <property type="entry name" value="C1.5:_HAD__Beta-PGM__Phosphata"/>
    <property type="match status" value="1"/>
</dbReference>
<dbReference type="PRINTS" id="PR00413">
    <property type="entry name" value="HADHALOGNASE"/>
</dbReference>
<proteinExistence type="predicted"/>
<dbReference type="PANTHER" id="PTHR43316">
    <property type="entry name" value="HYDROLASE, HALOACID DELAHOGENASE-RELATED"/>
    <property type="match status" value="1"/>
</dbReference>
<dbReference type="PANTHER" id="PTHR43316:SF3">
    <property type="entry name" value="HALOACID DEHALOGENASE, TYPE II (AFU_ORTHOLOGUE AFUA_2G07750)-RELATED"/>
    <property type="match status" value="1"/>
</dbReference>
<dbReference type="GO" id="GO:0016787">
    <property type="term" value="F:hydrolase activity"/>
    <property type="evidence" value="ECO:0007669"/>
    <property type="project" value="UniProtKB-KW"/>
</dbReference>